<accession>A0ABQ8U8T6</accession>
<proteinExistence type="predicted"/>
<dbReference type="EMBL" id="JAPMOS010000095">
    <property type="protein sequence ID" value="KAJ4455710.1"/>
    <property type="molecule type" value="Genomic_DNA"/>
</dbReference>
<sequence>MNTLHERTALPHSHVPRTIPMTHSSRSRPVNGVRGRVPLILSPFSSHGPGSPYGPNDAADGKQALYAPSTEMFLYRGPAAQEPAVQPVWPIARRGRAPAAPLSAFQRFLIDAQEKGERKDRAAQAARRKAAMMMGEDEEEEEKNRFMLGRKIAPSGELPMHHEDLKLPVRPPLTYRTPRGPPPSPGSPAGSTSARRAASAAGPRDPPAE</sequence>
<feature type="region of interest" description="Disordered" evidence="1">
    <location>
        <begin position="1"/>
        <end position="32"/>
    </location>
</feature>
<feature type="region of interest" description="Disordered" evidence="1">
    <location>
        <begin position="153"/>
        <end position="209"/>
    </location>
</feature>
<evidence type="ECO:0000313" key="2">
    <source>
        <dbReference type="EMBL" id="KAJ4455710.1"/>
    </source>
</evidence>
<reference evidence="2" key="1">
    <citation type="journal article" date="2022" name="bioRxiv">
        <title>Genomics of Preaxostyla Flagellates Illuminates Evolutionary Transitions and the Path Towards Mitochondrial Loss.</title>
        <authorList>
            <person name="Novak L.V.F."/>
            <person name="Treitli S.C."/>
            <person name="Pyrih J."/>
            <person name="Halakuc P."/>
            <person name="Pipaliya S.V."/>
            <person name="Vacek V."/>
            <person name="Brzon O."/>
            <person name="Soukal P."/>
            <person name="Eme L."/>
            <person name="Dacks J.B."/>
            <person name="Karnkowska A."/>
            <person name="Elias M."/>
            <person name="Hampl V."/>
        </authorList>
    </citation>
    <scope>NUCLEOTIDE SEQUENCE</scope>
    <source>
        <strain evidence="2">RCP-MX</strain>
    </source>
</reference>
<feature type="compositionally biased region" description="Low complexity" evidence="1">
    <location>
        <begin position="187"/>
        <end position="203"/>
    </location>
</feature>
<evidence type="ECO:0000256" key="1">
    <source>
        <dbReference type="SAM" id="MobiDB-lite"/>
    </source>
</evidence>
<evidence type="ECO:0000313" key="3">
    <source>
        <dbReference type="Proteomes" id="UP001141327"/>
    </source>
</evidence>
<protein>
    <submittedName>
        <fullName evidence="2">Uncharacterized protein</fullName>
    </submittedName>
</protein>
<comment type="caution">
    <text evidence="2">The sequence shown here is derived from an EMBL/GenBank/DDBJ whole genome shotgun (WGS) entry which is preliminary data.</text>
</comment>
<gene>
    <name evidence="2" type="ORF">PAPYR_9267</name>
</gene>
<dbReference type="Proteomes" id="UP001141327">
    <property type="component" value="Unassembled WGS sequence"/>
</dbReference>
<organism evidence="2 3">
    <name type="scientific">Paratrimastix pyriformis</name>
    <dbReference type="NCBI Taxonomy" id="342808"/>
    <lineage>
        <taxon>Eukaryota</taxon>
        <taxon>Metamonada</taxon>
        <taxon>Preaxostyla</taxon>
        <taxon>Paratrimastigidae</taxon>
        <taxon>Paratrimastix</taxon>
    </lineage>
</organism>
<keyword evidence="3" id="KW-1185">Reference proteome</keyword>
<name>A0ABQ8U8T6_9EUKA</name>